<name>A0A0P8XHV2_DROAN</name>
<evidence type="ECO:0000256" key="1">
    <source>
        <dbReference type="ARBA" id="ARBA00004613"/>
    </source>
</evidence>
<dbReference type="PANTHER" id="PTHR39957:SF1">
    <property type="entry name" value="AT09846P1-RELATED"/>
    <property type="match status" value="1"/>
</dbReference>
<proteinExistence type="predicted"/>
<dbReference type="EMBL" id="CH902624">
    <property type="protein sequence ID" value="KPU74424.1"/>
    <property type="molecule type" value="Genomic_DNA"/>
</dbReference>
<accession>A0A0P8XHV2</accession>
<gene>
    <name evidence="5" type="primary">Dana\GF26928</name>
    <name evidence="5" type="ORF">GF26928</name>
</gene>
<dbReference type="Proteomes" id="UP000007801">
    <property type="component" value="Unassembled WGS sequence"/>
</dbReference>
<dbReference type="AlphaFoldDB" id="A0A0P8XHV2"/>
<dbReference type="GO" id="GO:0005576">
    <property type="term" value="C:extracellular region"/>
    <property type="evidence" value="ECO:0007669"/>
    <property type="project" value="UniProtKB-SubCell"/>
</dbReference>
<dbReference type="OrthoDB" id="7901229at2759"/>
<dbReference type="SMART" id="SM01318">
    <property type="entry name" value="SVWC"/>
    <property type="match status" value="1"/>
</dbReference>
<evidence type="ECO:0000313" key="5">
    <source>
        <dbReference type="EMBL" id="KPU74424.1"/>
    </source>
</evidence>
<evidence type="ECO:0000259" key="4">
    <source>
        <dbReference type="SMART" id="SM01318"/>
    </source>
</evidence>
<dbReference type="InParanoid" id="A0A0P8XHV2"/>
<sequence>MRLAIGIFLGFAVFLLAGSDAAVYRGIYKDPAHPGKCVVQGLVLSSGQTARHPTKCERIICGNDGNVQFHSCGAYGLPPGKKFGKYTSPKSDYPACCDREIIDA</sequence>
<dbReference type="STRING" id="7217.A0A0P8XHV2"/>
<evidence type="ECO:0000256" key="3">
    <source>
        <dbReference type="SAM" id="SignalP"/>
    </source>
</evidence>
<dbReference type="PANTHER" id="PTHR39957">
    <property type="entry name" value="AT09846P1-RELATED"/>
    <property type="match status" value="1"/>
</dbReference>
<dbReference type="Pfam" id="PF15430">
    <property type="entry name" value="SVWC"/>
    <property type="match status" value="1"/>
</dbReference>
<keyword evidence="2" id="KW-0964">Secreted</keyword>
<reference evidence="5 6" key="1">
    <citation type="journal article" date="2007" name="Nature">
        <title>Evolution of genes and genomes on the Drosophila phylogeny.</title>
        <authorList>
            <consortium name="Drosophila 12 Genomes Consortium"/>
            <person name="Clark A.G."/>
            <person name="Eisen M.B."/>
            <person name="Smith D.R."/>
            <person name="Bergman C.M."/>
            <person name="Oliver B."/>
            <person name="Markow T.A."/>
            <person name="Kaufman T.C."/>
            <person name="Kellis M."/>
            <person name="Gelbart W."/>
            <person name="Iyer V.N."/>
            <person name="Pollard D.A."/>
            <person name="Sackton T.B."/>
            <person name="Larracuente A.M."/>
            <person name="Singh N.D."/>
            <person name="Abad J.P."/>
            <person name="Abt D.N."/>
            <person name="Adryan B."/>
            <person name="Aguade M."/>
            <person name="Akashi H."/>
            <person name="Anderson W.W."/>
            <person name="Aquadro C.F."/>
            <person name="Ardell D.H."/>
            <person name="Arguello R."/>
            <person name="Artieri C.G."/>
            <person name="Barbash D.A."/>
            <person name="Barker D."/>
            <person name="Barsanti P."/>
            <person name="Batterham P."/>
            <person name="Batzoglou S."/>
            <person name="Begun D."/>
            <person name="Bhutkar A."/>
            <person name="Blanco E."/>
            <person name="Bosak S.A."/>
            <person name="Bradley R.K."/>
            <person name="Brand A.D."/>
            <person name="Brent M.R."/>
            <person name="Brooks A.N."/>
            <person name="Brown R.H."/>
            <person name="Butlin R.K."/>
            <person name="Caggese C."/>
            <person name="Calvi B.R."/>
            <person name="Bernardo de Carvalho A."/>
            <person name="Caspi A."/>
            <person name="Castrezana S."/>
            <person name="Celniker S.E."/>
            <person name="Chang J.L."/>
            <person name="Chapple C."/>
            <person name="Chatterji S."/>
            <person name="Chinwalla A."/>
            <person name="Civetta A."/>
            <person name="Clifton S.W."/>
            <person name="Comeron J.M."/>
            <person name="Costello J.C."/>
            <person name="Coyne J.A."/>
            <person name="Daub J."/>
            <person name="David R.G."/>
            <person name="Delcher A.L."/>
            <person name="Delehaunty K."/>
            <person name="Do C.B."/>
            <person name="Ebling H."/>
            <person name="Edwards K."/>
            <person name="Eickbush T."/>
            <person name="Evans J.D."/>
            <person name="Filipski A."/>
            <person name="Findeiss S."/>
            <person name="Freyhult E."/>
            <person name="Fulton L."/>
            <person name="Fulton R."/>
            <person name="Garcia A.C."/>
            <person name="Gardiner A."/>
            <person name="Garfield D.A."/>
            <person name="Garvin B.E."/>
            <person name="Gibson G."/>
            <person name="Gilbert D."/>
            <person name="Gnerre S."/>
            <person name="Godfrey J."/>
            <person name="Good R."/>
            <person name="Gotea V."/>
            <person name="Gravely B."/>
            <person name="Greenberg A.J."/>
            <person name="Griffiths-Jones S."/>
            <person name="Gross S."/>
            <person name="Guigo R."/>
            <person name="Gustafson E.A."/>
            <person name="Haerty W."/>
            <person name="Hahn M.W."/>
            <person name="Halligan D.L."/>
            <person name="Halpern A.L."/>
            <person name="Halter G.M."/>
            <person name="Han M.V."/>
            <person name="Heger A."/>
            <person name="Hillier L."/>
            <person name="Hinrichs A.S."/>
            <person name="Holmes I."/>
            <person name="Hoskins R.A."/>
            <person name="Hubisz M.J."/>
            <person name="Hultmark D."/>
            <person name="Huntley M.A."/>
            <person name="Jaffe D.B."/>
            <person name="Jagadeeshan S."/>
            <person name="Jeck W.R."/>
            <person name="Johnson J."/>
            <person name="Jones C.D."/>
            <person name="Jordan W.C."/>
            <person name="Karpen G.H."/>
            <person name="Kataoka E."/>
            <person name="Keightley P.D."/>
            <person name="Kheradpour P."/>
            <person name="Kirkness E.F."/>
            <person name="Koerich L.B."/>
            <person name="Kristiansen K."/>
            <person name="Kudrna D."/>
            <person name="Kulathinal R.J."/>
            <person name="Kumar S."/>
            <person name="Kwok R."/>
            <person name="Lander E."/>
            <person name="Langley C.H."/>
            <person name="Lapoint R."/>
            <person name="Lazzaro B.P."/>
            <person name="Lee S.J."/>
            <person name="Levesque L."/>
            <person name="Li R."/>
            <person name="Lin C.F."/>
            <person name="Lin M.F."/>
            <person name="Lindblad-Toh K."/>
            <person name="Llopart A."/>
            <person name="Long M."/>
            <person name="Low L."/>
            <person name="Lozovsky E."/>
            <person name="Lu J."/>
            <person name="Luo M."/>
            <person name="Machado C.A."/>
            <person name="Makalowski W."/>
            <person name="Marzo M."/>
            <person name="Matsuda M."/>
            <person name="Matzkin L."/>
            <person name="McAllister B."/>
            <person name="McBride C.S."/>
            <person name="McKernan B."/>
            <person name="McKernan K."/>
            <person name="Mendez-Lago M."/>
            <person name="Minx P."/>
            <person name="Mollenhauer M.U."/>
            <person name="Montooth K."/>
            <person name="Mount S.M."/>
            <person name="Mu X."/>
            <person name="Myers E."/>
            <person name="Negre B."/>
            <person name="Newfeld S."/>
            <person name="Nielsen R."/>
            <person name="Noor M.A."/>
            <person name="O'Grady P."/>
            <person name="Pachter L."/>
            <person name="Papaceit M."/>
            <person name="Parisi M.J."/>
            <person name="Parisi M."/>
            <person name="Parts L."/>
            <person name="Pedersen J.S."/>
            <person name="Pesole G."/>
            <person name="Phillippy A.M."/>
            <person name="Ponting C.P."/>
            <person name="Pop M."/>
            <person name="Porcelli D."/>
            <person name="Powell J.R."/>
            <person name="Prohaska S."/>
            <person name="Pruitt K."/>
            <person name="Puig M."/>
            <person name="Quesneville H."/>
            <person name="Ram K.R."/>
            <person name="Rand D."/>
            <person name="Rasmussen M.D."/>
            <person name="Reed L.K."/>
            <person name="Reenan R."/>
            <person name="Reily A."/>
            <person name="Remington K.A."/>
            <person name="Rieger T.T."/>
            <person name="Ritchie M.G."/>
            <person name="Robin C."/>
            <person name="Rogers Y.H."/>
            <person name="Rohde C."/>
            <person name="Rozas J."/>
            <person name="Rubenfield M.J."/>
            <person name="Ruiz A."/>
            <person name="Russo S."/>
            <person name="Salzberg S.L."/>
            <person name="Sanchez-Gracia A."/>
            <person name="Saranga D.J."/>
            <person name="Sato H."/>
            <person name="Schaeffer S.W."/>
            <person name="Schatz M.C."/>
            <person name="Schlenke T."/>
            <person name="Schwartz R."/>
            <person name="Segarra C."/>
            <person name="Singh R.S."/>
            <person name="Sirot L."/>
            <person name="Sirota M."/>
            <person name="Sisneros N.B."/>
            <person name="Smith C.D."/>
            <person name="Smith T.F."/>
            <person name="Spieth J."/>
            <person name="Stage D.E."/>
            <person name="Stark A."/>
            <person name="Stephan W."/>
            <person name="Strausberg R.L."/>
            <person name="Strempel S."/>
            <person name="Sturgill D."/>
            <person name="Sutton G."/>
            <person name="Sutton G.G."/>
            <person name="Tao W."/>
            <person name="Teichmann S."/>
            <person name="Tobari Y.N."/>
            <person name="Tomimura Y."/>
            <person name="Tsolas J.M."/>
            <person name="Valente V.L."/>
            <person name="Venter E."/>
            <person name="Venter J.C."/>
            <person name="Vicario S."/>
            <person name="Vieira F.G."/>
            <person name="Vilella A.J."/>
            <person name="Villasante A."/>
            <person name="Walenz B."/>
            <person name="Wang J."/>
            <person name="Wasserman M."/>
            <person name="Watts T."/>
            <person name="Wilson D."/>
            <person name="Wilson R.K."/>
            <person name="Wing R.A."/>
            <person name="Wolfner M.F."/>
            <person name="Wong A."/>
            <person name="Wong G.K."/>
            <person name="Wu C.I."/>
            <person name="Wu G."/>
            <person name="Yamamoto D."/>
            <person name="Yang H.P."/>
            <person name="Yang S.P."/>
            <person name="Yorke J.A."/>
            <person name="Yoshida K."/>
            <person name="Zdobnov E."/>
            <person name="Zhang P."/>
            <person name="Zhang Y."/>
            <person name="Zimin A.V."/>
            <person name="Baldwin J."/>
            <person name="Abdouelleil A."/>
            <person name="Abdulkadir J."/>
            <person name="Abebe A."/>
            <person name="Abera B."/>
            <person name="Abreu J."/>
            <person name="Acer S.C."/>
            <person name="Aftuck L."/>
            <person name="Alexander A."/>
            <person name="An P."/>
            <person name="Anderson E."/>
            <person name="Anderson S."/>
            <person name="Arachi H."/>
            <person name="Azer M."/>
            <person name="Bachantsang P."/>
            <person name="Barry A."/>
            <person name="Bayul T."/>
            <person name="Berlin A."/>
            <person name="Bessette D."/>
            <person name="Bloom T."/>
            <person name="Blye J."/>
            <person name="Boguslavskiy L."/>
            <person name="Bonnet C."/>
            <person name="Boukhgalter B."/>
            <person name="Bourzgui I."/>
            <person name="Brown A."/>
            <person name="Cahill P."/>
            <person name="Channer S."/>
            <person name="Cheshatsang Y."/>
            <person name="Chuda L."/>
            <person name="Citroen M."/>
            <person name="Collymore A."/>
            <person name="Cooke P."/>
            <person name="Costello M."/>
            <person name="D'Aco K."/>
            <person name="Daza R."/>
            <person name="De Haan G."/>
            <person name="DeGray S."/>
            <person name="DeMaso C."/>
            <person name="Dhargay N."/>
            <person name="Dooley K."/>
            <person name="Dooley E."/>
            <person name="Doricent M."/>
            <person name="Dorje P."/>
            <person name="Dorjee K."/>
            <person name="Dupes A."/>
            <person name="Elong R."/>
            <person name="Falk J."/>
            <person name="Farina A."/>
            <person name="Faro S."/>
            <person name="Ferguson D."/>
            <person name="Fisher S."/>
            <person name="Foley C.D."/>
            <person name="Franke A."/>
            <person name="Friedrich D."/>
            <person name="Gadbois L."/>
            <person name="Gearin G."/>
            <person name="Gearin C.R."/>
            <person name="Giannoukos G."/>
            <person name="Goode T."/>
            <person name="Graham J."/>
            <person name="Grandbois E."/>
            <person name="Grewal S."/>
            <person name="Gyaltsen K."/>
            <person name="Hafez N."/>
            <person name="Hagos B."/>
            <person name="Hall J."/>
            <person name="Henson C."/>
            <person name="Hollinger A."/>
            <person name="Honan T."/>
            <person name="Huard M.D."/>
            <person name="Hughes L."/>
            <person name="Hurhula B."/>
            <person name="Husby M.E."/>
            <person name="Kamat A."/>
            <person name="Kanga B."/>
            <person name="Kashin S."/>
            <person name="Khazanovich D."/>
            <person name="Kisner P."/>
            <person name="Lance K."/>
            <person name="Lara M."/>
            <person name="Lee W."/>
            <person name="Lennon N."/>
            <person name="Letendre F."/>
            <person name="LeVine R."/>
            <person name="Lipovsky A."/>
            <person name="Liu X."/>
            <person name="Liu J."/>
            <person name="Liu S."/>
            <person name="Lokyitsang T."/>
            <person name="Lokyitsang Y."/>
            <person name="Lubonja R."/>
            <person name="Lui A."/>
            <person name="MacDonald P."/>
            <person name="Magnisalis V."/>
            <person name="Maru K."/>
            <person name="Matthews C."/>
            <person name="McCusker W."/>
            <person name="McDonough S."/>
            <person name="Mehta T."/>
            <person name="Meldrim J."/>
            <person name="Meneus L."/>
            <person name="Mihai O."/>
            <person name="Mihalev A."/>
            <person name="Mihova T."/>
            <person name="Mittelman R."/>
            <person name="Mlenga V."/>
            <person name="Montmayeur A."/>
            <person name="Mulrain L."/>
            <person name="Navidi A."/>
            <person name="Naylor J."/>
            <person name="Negash T."/>
            <person name="Nguyen T."/>
            <person name="Nguyen N."/>
            <person name="Nicol R."/>
            <person name="Norbu C."/>
            <person name="Norbu N."/>
            <person name="Novod N."/>
            <person name="O'Neill B."/>
            <person name="Osman S."/>
            <person name="Markiewicz E."/>
            <person name="Oyono O.L."/>
            <person name="Patti C."/>
            <person name="Phunkhang P."/>
            <person name="Pierre F."/>
            <person name="Priest M."/>
            <person name="Raghuraman S."/>
            <person name="Rege F."/>
            <person name="Reyes R."/>
            <person name="Rise C."/>
            <person name="Rogov P."/>
            <person name="Ross K."/>
            <person name="Ryan E."/>
            <person name="Settipalli S."/>
            <person name="Shea T."/>
            <person name="Sherpa N."/>
            <person name="Shi L."/>
            <person name="Shih D."/>
            <person name="Sparrow T."/>
            <person name="Spaulding J."/>
            <person name="Stalker J."/>
            <person name="Stange-Thomann N."/>
            <person name="Stavropoulos S."/>
            <person name="Stone C."/>
            <person name="Strader C."/>
            <person name="Tesfaye S."/>
            <person name="Thomson T."/>
            <person name="Thoulutsang Y."/>
            <person name="Thoulutsang D."/>
            <person name="Topham K."/>
            <person name="Topping I."/>
            <person name="Tsamla T."/>
            <person name="Vassiliev H."/>
            <person name="Vo A."/>
            <person name="Wangchuk T."/>
            <person name="Wangdi T."/>
            <person name="Weiand M."/>
            <person name="Wilkinson J."/>
            <person name="Wilson A."/>
            <person name="Yadav S."/>
            <person name="Young G."/>
            <person name="Yu Q."/>
            <person name="Zembek L."/>
            <person name="Zhong D."/>
            <person name="Zimmer A."/>
            <person name="Zwirko Z."/>
            <person name="Jaffe D.B."/>
            <person name="Alvarez P."/>
            <person name="Brockman W."/>
            <person name="Butler J."/>
            <person name="Chin C."/>
            <person name="Gnerre S."/>
            <person name="Grabherr M."/>
            <person name="Kleber M."/>
            <person name="Mauceli E."/>
            <person name="MacCallum I."/>
        </authorList>
    </citation>
    <scope>NUCLEOTIDE SEQUENCE [LARGE SCALE GENOMIC DNA]</scope>
    <source>
        <strain evidence="6">Tucson 14024-0371.13</strain>
    </source>
</reference>
<keyword evidence="3" id="KW-0732">Signal</keyword>
<evidence type="ECO:0000313" key="6">
    <source>
        <dbReference type="Proteomes" id="UP000007801"/>
    </source>
</evidence>
<comment type="subcellular location">
    <subcellularLocation>
        <location evidence="1">Secreted</location>
    </subcellularLocation>
</comment>
<organism evidence="5 6">
    <name type="scientific">Drosophila ananassae</name>
    <name type="common">Fruit fly</name>
    <dbReference type="NCBI Taxonomy" id="7217"/>
    <lineage>
        <taxon>Eukaryota</taxon>
        <taxon>Metazoa</taxon>
        <taxon>Ecdysozoa</taxon>
        <taxon>Arthropoda</taxon>
        <taxon>Hexapoda</taxon>
        <taxon>Insecta</taxon>
        <taxon>Pterygota</taxon>
        <taxon>Neoptera</taxon>
        <taxon>Endopterygota</taxon>
        <taxon>Diptera</taxon>
        <taxon>Brachycera</taxon>
        <taxon>Muscomorpha</taxon>
        <taxon>Ephydroidea</taxon>
        <taxon>Drosophilidae</taxon>
        <taxon>Drosophila</taxon>
        <taxon>Sophophora</taxon>
    </lineage>
</organism>
<feature type="domain" description="Single" evidence="4">
    <location>
        <begin position="37"/>
        <end position="103"/>
    </location>
</feature>
<dbReference type="InterPro" id="IPR029277">
    <property type="entry name" value="SVWC_dom"/>
</dbReference>
<feature type="chain" id="PRO_5006153942" description="Single domain-containing protein" evidence="3">
    <location>
        <begin position="22"/>
        <end position="104"/>
    </location>
</feature>
<protein>
    <recommendedName>
        <fullName evidence="4">Single domain-containing protein</fullName>
    </recommendedName>
</protein>
<dbReference type="InterPro" id="IPR053308">
    <property type="entry name" value="Vago-like"/>
</dbReference>
<evidence type="ECO:0000256" key="2">
    <source>
        <dbReference type="ARBA" id="ARBA00022525"/>
    </source>
</evidence>
<feature type="signal peptide" evidence="3">
    <location>
        <begin position="1"/>
        <end position="21"/>
    </location>
</feature>
<keyword evidence="6" id="KW-1185">Reference proteome</keyword>